<dbReference type="OrthoDB" id="7560678at2"/>
<sequence>MKIVLIRNYNPYYENGASANRFASLADGLCKNGAQVIIVVTGGYSSVQEKKNGTRYFHKGIEIRYFSKLLNHTLLRRRINKYLLSEINDKITQFRLKRLLSWDYDYLWLTNNINALKFFNANNGKIGRSLIEINEFHDIYKQPGHITNKIQLKKFQEVEALFLSVIKKIDCFAIMTNTLLEFYKPMAKASARFIHLPMTVDMSRFDIEKQVQAESRYIAYAGALSNEKDGVDISIRAFGSICAQHPGLELRLAGGWQPGVEKQKQIISQLGIEDRVKYVGLLSADQIPNFFVNADVLALPRPDSHQAQGGFPTKLGEYLATKNPVCVTRVGEIPNYLEDNVSAFMATPGDADSFADALQRALSDKENAKRVGEGGYSVAYENFNMDVQAKRFYDFLQENL</sequence>
<evidence type="ECO:0000313" key="2">
    <source>
        <dbReference type="EMBL" id="CDN30875.1"/>
    </source>
</evidence>
<dbReference type="Pfam" id="PF00534">
    <property type="entry name" value="Glycos_transf_1"/>
    <property type="match status" value="1"/>
</dbReference>
<dbReference type="HOGENOM" id="CLU_009583_42_0_10"/>
<name>A0A060R6Z0_9BACT</name>
<accession>A0A060R6Z0</accession>
<dbReference type="GO" id="GO:0016757">
    <property type="term" value="F:glycosyltransferase activity"/>
    <property type="evidence" value="ECO:0007669"/>
    <property type="project" value="InterPro"/>
</dbReference>
<proteinExistence type="predicted"/>
<dbReference type="EMBL" id="HG934468">
    <property type="protein sequence ID" value="CDN30875.1"/>
    <property type="molecule type" value="Genomic_DNA"/>
</dbReference>
<gene>
    <name evidence="2" type="ORF">BN938_0771</name>
</gene>
<dbReference type="eggNOG" id="COG0438">
    <property type="taxonomic scope" value="Bacteria"/>
</dbReference>
<dbReference type="PATRIC" id="fig|1433126.3.peg.771"/>
<keyword evidence="3" id="KW-1185">Reference proteome</keyword>
<evidence type="ECO:0000259" key="1">
    <source>
        <dbReference type="Pfam" id="PF00534"/>
    </source>
</evidence>
<protein>
    <submittedName>
        <fullName evidence="2">Glycosyl transferase group 1 family protein</fullName>
    </submittedName>
</protein>
<evidence type="ECO:0000313" key="3">
    <source>
        <dbReference type="Proteomes" id="UP000027616"/>
    </source>
</evidence>
<dbReference type="KEGG" id="rbc:BN938_0771"/>
<dbReference type="InterPro" id="IPR001296">
    <property type="entry name" value="Glyco_trans_1"/>
</dbReference>
<dbReference type="CDD" id="cd03801">
    <property type="entry name" value="GT4_PimA-like"/>
    <property type="match status" value="1"/>
</dbReference>
<dbReference type="STRING" id="1433126.BN938_0771"/>
<keyword evidence="2" id="KW-0808">Transferase</keyword>
<dbReference type="Proteomes" id="UP000027616">
    <property type="component" value="Chromosome I"/>
</dbReference>
<reference evidence="2 3" key="1">
    <citation type="journal article" date="2015" name="Genome Announc.">
        <title>Complete Genome Sequence of the Novel Leech Symbiont Mucinivorans hirudinis M3T.</title>
        <authorList>
            <person name="Nelson M.C."/>
            <person name="Bomar L."/>
            <person name="Graf J."/>
        </authorList>
    </citation>
    <scope>NUCLEOTIDE SEQUENCE [LARGE SCALE GENOMIC DNA]</scope>
    <source>
        <strain evidence="3">M3</strain>
    </source>
</reference>
<organism evidence="2 3">
    <name type="scientific">Mucinivorans hirudinis</name>
    <dbReference type="NCBI Taxonomy" id="1433126"/>
    <lineage>
        <taxon>Bacteria</taxon>
        <taxon>Pseudomonadati</taxon>
        <taxon>Bacteroidota</taxon>
        <taxon>Bacteroidia</taxon>
        <taxon>Bacteroidales</taxon>
        <taxon>Rikenellaceae</taxon>
        <taxon>Mucinivorans</taxon>
    </lineage>
</organism>
<feature type="domain" description="Glycosyl transferase family 1" evidence="1">
    <location>
        <begin position="211"/>
        <end position="376"/>
    </location>
</feature>
<dbReference type="PANTHER" id="PTHR12526">
    <property type="entry name" value="GLYCOSYLTRANSFERASE"/>
    <property type="match status" value="1"/>
</dbReference>
<dbReference type="AlphaFoldDB" id="A0A060R6Z0"/>
<dbReference type="Gene3D" id="3.40.50.2000">
    <property type="entry name" value="Glycogen Phosphorylase B"/>
    <property type="match status" value="2"/>
</dbReference>
<dbReference type="SUPFAM" id="SSF53756">
    <property type="entry name" value="UDP-Glycosyltransferase/glycogen phosphorylase"/>
    <property type="match status" value="1"/>
</dbReference>